<name>A0A6I3KIS8_9HYPH</name>
<comment type="similarity">
    <text evidence="1">Belongs to the outer membrane porin (Opr) (TC 1.B.25) family.</text>
</comment>
<sequence length="475" mass="51533">MHAKLQPRAASRAALMVGMLLLTATGAIRPARADQDDDAERVPSSAADIYSPIQRTFQHQVPLPGGPQRPFANVPADDGPVLMQDVKDRLRFAGPFWRDLKVALYFRTHELDRNNSSGPPSNAWAGGSALAFRTGYLDDWLQFEAAGATSQPLHAPAGEGGTLLLTDNQAEVSSFAVANAKLRGLGQELTVGRQLIKTPYINPQDNRMLPNAVEGTVLMRRRDEAETFDYGIGYLWGFKARDSSYFVPFSEELGVTEDRGVLAGGAKVVPIPGLTIGAVDYLIADVVNTTFAEADWIIPDGAMTYRLSANYTDQRTVGENLLGGAPYATGQVSARVAASYREATLLAAASNNGDEAALVGPFGSFPAYTVLDQLNFNDAGQKTFVVGAAYDFSRIIFDGLKLQTRYGWSWDAIDASGGPRQNEYNIELEYLPTAGPFENVHVQIFYSAVEFPDNPPGETQQPQVRGMVTYLVPLL</sequence>
<dbReference type="Gene3D" id="2.40.160.10">
    <property type="entry name" value="Porin"/>
    <property type="match status" value="1"/>
</dbReference>
<dbReference type="InterPro" id="IPR023614">
    <property type="entry name" value="Porin_dom_sf"/>
</dbReference>
<keyword evidence="6" id="KW-1185">Reference proteome</keyword>
<dbReference type="PANTHER" id="PTHR34596">
    <property type="entry name" value="CHITOPORIN"/>
    <property type="match status" value="1"/>
</dbReference>
<dbReference type="Pfam" id="PF03573">
    <property type="entry name" value="OprD"/>
    <property type="match status" value="1"/>
</dbReference>
<dbReference type="GO" id="GO:0015288">
    <property type="term" value="F:porin activity"/>
    <property type="evidence" value="ECO:0007669"/>
    <property type="project" value="TreeGrafter"/>
</dbReference>
<protein>
    <submittedName>
        <fullName evidence="5">Outer membrane porin, OprD family</fullName>
    </submittedName>
</protein>
<dbReference type="PANTHER" id="PTHR34596:SF2">
    <property type="entry name" value="CHITOPORIN"/>
    <property type="match status" value="1"/>
</dbReference>
<keyword evidence="2" id="KW-0813">Transport</keyword>
<evidence type="ECO:0000313" key="5">
    <source>
        <dbReference type="EMBL" id="MTD95645.1"/>
    </source>
</evidence>
<evidence type="ECO:0000256" key="3">
    <source>
        <dbReference type="ARBA" id="ARBA00022729"/>
    </source>
</evidence>
<dbReference type="GO" id="GO:0016020">
    <property type="term" value="C:membrane"/>
    <property type="evidence" value="ECO:0007669"/>
    <property type="project" value="InterPro"/>
</dbReference>
<feature type="chain" id="PRO_5026042595" evidence="4">
    <location>
        <begin position="34"/>
        <end position="475"/>
    </location>
</feature>
<reference evidence="5 6" key="1">
    <citation type="submission" date="2019-11" db="EMBL/GenBank/DDBJ databases">
        <title>Identification of a novel strain.</title>
        <authorList>
            <person name="Xu Q."/>
            <person name="Wang G."/>
        </authorList>
    </citation>
    <scope>NUCLEOTIDE SEQUENCE [LARGE SCALE GENOMIC DNA]</scope>
    <source>
        <strain evidence="6">xq</strain>
    </source>
</reference>
<comment type="caution">
    <text evidence="5">The sequence shown here is derived from an EMBL/GenBank/DDBJ whole genome shotgun (WGS) entry which is preliminary data.</text>
</comment>
<dbReference type="AlphaFoldDB" id="A0A6I3KIS8"/>
<dbReference type="EMBL" id="WMBQ01000002">
    <property type="protein sequence ID" value="MTD95645.1"/>
    <property type="molecule type" value="Genomic_DNA"/>
</dbReference>
<dbReference type="Proteomes" id="UP000440694">
    <property type="component" value="Unassembled WGS sequence"/>
</dbReference>
<accession>A0A6I3KIS8</accession>
<keyword evidence="3 4" id="KW-0732">Signal</keyword>
<feature type="signal peptide" evidence="4">
    <location>
        <begin position="1"/>
        <end position="33"/>
    </location>
</feature>
<dbReference type="InterPro" id="IPR005318">
    <property type="entry name" value="OM_porin_bac"/>
</dbReference>
<evidence type="ECO:0000256" key="4">
    <source>
        <dbReference type="SAM" id="SignalP"/>
    </source>
</evidence>
<proteinExistence type="inferred from homology"/>
<evidence type="ECO:0000313" key="6">
    <source>
        <dbReference type="Proteomes" id="UP000440694"/>
    </source>
</evidence>
<dbReference type="RefSeq" id="WP_154740170.1">
    <property type="nucleotide sequence ID" value="NZ_WMBQ01000002.1"/>
</dbReference>
<evidence type="ECO:0000256" key="2">
    <source>
        <dbReference type="ARBA" id="ARBA00022448"/>
    </source>
</evidence>
<organism evidence="5 6">
    <name type="scientific">Hyphomicrobium album</name>
    <dbReference type="NCBI Taxonomy" id="2665159"/>
    <lineage>
        <taxon>Bacteria</taxon>
        <taxon>Pseudomonadati</taxon>
        <taxon>Pseudomonadota</taxon>
        <taxon>Alphaproteobacteria</taxon>
        <taxon>Hyphomicrobiales</taxon>
        <taxon>Hyphomicrobiaceae</taxon>
        <taxon>Hyphomicrobium</taxon>
    </lineage>
</organism>
<gene>
    <name evidence="5" type="ORF">GIW81_15000</name>
</gene>
<evidence type="ECO:0000256" key="1">
    <source>
        <dbReference type="ARBA" id="ARBA00009075"/>
    </source>
</evidence>